<evidence type="ECO:0000313" key="7">
    <source>
        <dbReference type="Proteomes" id="UP001549920"/>
    </source>
</evidence>
<dbReference type="PROSITE" id="PS00135">
    <property type="entry name" value="TRYPSIN_SER"/>
    <property type="match status" value="1"/>
</dbReference>
<organism evidence="6 7">
    <name type="scientific">Loxostege sticticalis</name>
    <name type="common">Beet webworm moth</name>
    <dbReference type="NCBI Taxonomy" id="481309"/>
    <lineage>
        <taxon>Eukaryota</taxon>
        <taxon>Metazoa</taxon>
        <taxon>Ecdysozoa</taxon>
        <taxon>Arthropoda</taxon>
        <taxon>Hexapoda</taxon>
        <taxon>Insecta</taxon>
        <taxon>Pterygota</taxon>
        <taxon>Neoptera</taxon>
        <taxon>Endopterygota</taxon>
        <taxon>Lepidoptera</taxon>
        <taxon>Glossata</taxon>
        <taxon>Ditrysia</taxon>
        <taxon>Pyraloidea</taxon>
        <taxon>Crambidae</taxon>
        <taxon>Pyraustinae</taxon>
        <taxon>Loxostege</taxon>
    </lineage>
</organism>
<keyword evidence="3" id="KW-0645">Protease</keyword>
<feature type="chain" id="PRO_5046224157" description="Peptidase S1 domain-containing protein" evidence="4">
    <location>
        <begin position="16"/>
        <end position="291"/>
    </location>
</feature>
<evidence type="ECO:0000256" key="4">
    <source>
        <dbReference type="SAM" id="SignalP"/>
    </source>
</evidence>
<dbReference type="InterPro" id="IPR001254">
    <property type="entry name" value="Trypsin_dom"/>
</dbReference>
<dbReference type="EMBL" id="JBEUOH010000011">
    <property type="protein sequence ID" value="KAL0881949.1"/>
    <property type="molecule type" value="Genomic_DNA"/>
</dbReference>
<keyword evidence="4" id="KW-0732">Signal</keyword>
<feature type="signal peptide" evidence="4">
    <location>
        <begin position="1"/>
        <end position="15"/>
    </location>
</feature>
<dbReference type="Proteomes" id="UP001549920">
    <property type="component" value="Unassembled WGS sequence"/>
</dbReference>
<dbReference type="SUPFAM" id="SSF50494">
    <property type="entry name" value="Trypsin-like serine proteases"/>
    <property type="match status" value="1"/>
</dbReference>
<dbReference type="InterPro" id="IPR018114">
    <property type="entry name" value="TRYPSIN_HIS"/>
</dbReference>
<dbReference type="InterPro" id="IPR043504">
    <property type="entry name" value="Peptidase_S1_PA_chymotrypsin"/>
</dbReference>
<dbReference type="Pfam" id="PF00089">
    <property type="entry name" value="Trypsin"/>
    <property type="match status" value="1"/>
</dbReference>
<keyword evidence="1" id="KW-1015">Disulfide bond</keyword>
<dbReference type="PRINTS" id="PR00722">
    <property type="entry name" value="CHYMOTRYPSIN"/>
</dbReference>
<evidence type="ECO:0000256" key="2">
    <source>
        <dbReference type="ARBA" id="ARBA00024195"/>
    </source>
</evidence>
<name>A0ABR3HZH1_LOXSC</name>
<dbReference type="InterPro" id="IPR001314">
    <property type="entry name" value="Peptidase_S1A"/>
</dbReference>
<evidence type="ECO:0000259" key="5">
    <source>
        <dbReference type="PROSITE" id="PS50240"/>
    </source>
</evidence>
<dbReference type="InterPro" id="IPR051487">
    <property type="entry name" value="Ser/Thr_Proteases_Immune/Dev"/>
</dbReference>
<dbReference type="PROSITE" id="PS50240">
    <property type="entry name" value="TRYPSIN_DOM"/>
    <property type="match status" value="1"/>
</dbReference>
<proteinExistence type="inferred from homology"/>
<keyword evidence="3" id="KW-0720">Serine protease</keyword>
<dbReference type="Gene3D" id="2.40.10.10">
    <property type="entry name" value="Trypsin-like serine proteases"/>
    <property type="match status" value="1"/>
</dbReference>
<sequence>MLAFLLVTLLTYILGHILPILHQISFVEEGPEDNDEYLPRIAYGTPADITDYPYFAGLSRCGGTILSEEWMVTAAHCVQPRELVGDYVSVGGSRAKKSIYVKIEEITVHPCYVPSIPLNDIALIKLAVPLEFKKNVQPLKLPDKDEELKFGSKHVFIGKGWDESGKPSEQLMKMDVNIYPTDDCYRKHFPNRYLNYILLMPWMKNTTICSERVEKLVGAGPGDSGSPIVKDNVLVGIASYATEPGNNRILFLTNVAHYVPWINSVTGGFDSTSAENYFWSDEVTNSEEPDY</sequence>
<keyword evidence="7" id="KW-1185">Reference proteome</keyword>
<evidence type="ECO:0000313" key="6">
    <source>
        <dbReference type="EMBL" id="KAL0881949.1"/>
    </source>
</evidence>
<keyword evidence="3" id="KW-0378">Hydrolase</keyword>
<dbReference type="InterPro" id="IPR009003">
    <property type="entry name" value="Peptidase_S1_PA"/>
</dbReference>
<dbReference type="PANTHER" id="PTHR24256">
    <property type="entry name" value="TRYPTASE-RELATED"/>
    <property type="match status" value="1"/>
</dbReference>
<dbReference type="SMART" id="SM00020">
    <property type="entry name" value="Tryp_SPc"/>
    <property type="match status" value="1"/>
</dbReference>
<dbReference type="PROSITE" id="PS00134">
    <property type="entry name" value="TRYPSIN_HIS"/>
    <property type="match status" value="1"/>
</dbReference>
<protein>
    <recommendedName>
        <fullName evidence="5">Peptidase S1 domain-containing protein</fullName>
    </recommendedName>
</protein>
<feature type="domain" description="Peptidase S1" evidence="5">
    <location>
        <begin position="41"/>
        <end position="267"/>
    </location>
</feature>
<comment type="similarity">
    <text evidence="2">Belongs to the peptidase S1 family. CLIP subfamily.</text>
</comment>
<comment type="caution">
    <text evidence="6">The sequence shown here is derived from an EMBL/GenBank/DDBJ whole genome shotgun (WGS) entry which is preliminary data.</text>
</comment>
<evidence type="ECO:0000256" key="3">
    <source>
        <dbReference type="RuleBase" id="RU363034"/>
    </source>
</evidence>
<gene>
    <name evidence="6" type="ORF">ABMA27_001704</name>
</gene>
<accession>A0ABR3HZH1</accession>
<evidence type="ECO:0000256" key="1">
    <source>
        <dbReference type="ARBA" id="ARBA00023157"/>
    </source>
</evidence>
<dbReference type="InterPro" id="IPR033116">
    <property type="entry name" value="TRYPSIN_SER"/>
</dbReference>
<reference evidence="6 7" key="1">
    <citation type="submission" date="2024-06" db="EMBL/GenBank/DDBJ databases">
        <title>A chromosome-level genome assembly of beet webworm, Loxostege sticticalis.</title>
        <authorList>
            <person name="Zhang Y."/>
        </authorList>
    </citation>
    <scope>NUCLEOTIDE SEQUENCE [LARGE SCALE GENOMIC DNA]</scope>
    <source>
        <strain evidence="6">AQ026</strain>
        <tissue evidence="6">Whole body</tissue>
    </source>
</reference>
<dbReference type="CDD" id="cd00190">
    <property type="entry name" value="Tryp_SPc"/>
    <property type="match status" value="1"/>
</dbReference>